<dbReference type="Pfam" id="PF23472">
    <property type="entry name" value="LysM2_CERK1_LYK3_4_5"/>
    <property type="match status" value="1"/>
</dbReference>
<evidence type="ECO:0008006" key="17">
    <source>
        <dbReference type="Google" id="ProtNLM"/>
    </source>
</evidence>
<name>A0A251TYQ9_HELAN</name>
<dbReference type="PANTHER" id="PTHR45927:SF5">
    <property type="entry name" value="PROTEIN KINASE DOMAIN-CONTAINING PROTEIN"/>
    <property type="match status" value="1"/>
</dbReference>
<feature type="domain" description="LysM" evidence="13">
    <location>
        <begin position="187"/>
        <end position="233"/>
    </location>
</feature>
<dbReference type="Gene3D" id="3.30.200.20">
    <property type="entry name" value="Phosphorylase Kinase, domain 1"/>
    <property type="match status" value="1"/>
</dbReference>
<dbReference type="EMBL" id="CM007898">
    <property type="protein sequence ID" value="OTG15863.1"/>
    <property type="molecule type" value="Genomic_DNA"/>
</dbReference>
<evidence type="ECO:0000259" key="12">
    <source>
        <dbReference type="PROSITE" id="PS50011"/>
    </source>
</evidence>
<dbReference type="OMA" id="KYYQANT"/>
<keyword evidence="14" id="KW-0808">Transferase</keyword>
<keyword evidence="8 10" id="KW-0472">Membrane</keyword>
<dbReference type="GO" id="GO:0005524">
    <property type="term" value="F:ATP binding"/>
    <property type="evidence" value="ECO:0007669"/>
    <property type="project" value="UniProtKB-KW"/>
</dbReference>
<dbReference type="PROSITE" id="PS51782">
    <property type="entry name" value="LYSM"/>
    <property type="match status" value="1"/>
</dbReference>
<dbReference type="InParanoid" id="A0A251TYQ9"/>
<dbReference type="Pfam" id="PF07714">
    <property type="entry name" value="PK_Tyr_Ser-Thr"/>
    <property type="match status" value="1"/>
</dbReference>
<evidence type="ECO:0000256" key="6">
    <source>
        <dbReference type="ARBA" id="ARBA00022840"/>
    </source>
</evidence>
<dbReference type="GO" id="GO:0051707">
    <property type="term" value="P:response to other organism"/>
    <property type="evidence" value="ECO:0007669"/>
    <property type="project" value="UniProtKB-ARBA"/>
</dbReference>
<evidence type="ECO:0000256" key="8">
    <source>
        <dbReference type="ARBA" id="ARBA00023136"/>
    </source>
</evidence>
<sequence>MNLFHFIFMLVVFFTIESHGQQMYSGNSVMDCDNNDETGPSPAFLYACNSVKLSCPAFLMFRTQPLYDTVMTISKLMSTDHVGLARINNITDFHKILPLNKELIIPVTCSCLGKYYQANTTFVIPTDYDTYFTIANYTYQGLTTCNSLMRNNIYNQYDLHAGQNLQVPLRCACPTVSQTDVGARYLLTYLITLKDTIKKISKRFKVSIQDLALANGFSSDNENDIFPFTTLLVPLANEPLSSMTRTLGQKHNLSKKFILIGTLAGSFSAILFGLCIGYFLWRRNRKNSDKKVIKWVLPKDIQLGIASVDQNLKVYRFEELEEASDGFSLLNRLSASVYKGSLKGKRVVIKKMGANANKEVKILQKFNHFNLIGLYGVCEHDKACYLVYEFMENGCLKEWLQDKTSQETQTWTNRIRIGLDVAKGLQYLHNFASPAYVHKDINSSNILLSKDLRAKISKFGLARSTEKGQNGNSSIKCPIESKGYNAPEYIESGTVTTKTDVYAFGVVLLELITGRKVVSENDDGEEVMLAEQVIACMVDEKHAKDKVNYLIDPRLKARHPLGFVIDHGELALRLVKLSVACLEPEPSRRLCVNEIVSTLMMIQMDAQSSDTMFEV</sequence>
<dbReference type="Proteomes" id="UP000215914">
    <property type="component" value="Chromosome 9"/>
</dbReference>
<keyword evidence="7 10" id="KW-1133">Transmembrane helix</keyword>
<evidence type="ECO:0000313" key="14">
    <source>
        <dbReference type="EMBL" id="KAF5791833.1"/>
    </source>
</evidence>
<evidence type="ECO:0000259" key="13">
    <source>
        <dbReference type="PROSITE" id="PS51782"/>
    </source>
</evidence>
<feature type="domain" description="Protein kinase" evidence="12">
    <location>
        <begin position="317"/>
        <end position="601"/>
    </location>
</feature>
<evidence type="ECO:0000256" key="2">
    <source>
        <dbReference type="ARBA" id="ARBA00022475"/>
    </source>
</evidence>
<dbReference type="GO" id="GO:0004672">
    <property type="term" value="F:protein kinase activity"/>
    <property type="evidence" value="ECO:0007669"/>
    <property type="project" value="InterPro"/>
</dbReference>
<dbReference type="PANTHER" id="PTHR45927">
    <property type="entry name" value="LYSM-DOMAIN RECEPTOR-LIKE KINASE-RELATED"/>
    <property type="match status" value="1"/>
</dbReference>
<evidence type="ECO:0000313" key="15">
    <source>
        <dbReference type="EMBL" id="OTG15863.1"/>
    </source>
</evidence>
<feature type="transmembrane region" description="Helical" evidence="10">
    <location>
        <begin position="257"/>
        <end position="281"/>
    </location>
</feature>
<evidence type="ECO:0000256" key="11">
    <source>
        <dbReference type="SAM" id="SignalP"/>
    </source>
</evidence>
<accession>A0A251TYQ9</accession>
<keyword evidence="4 11" id="KW-0732">Signal</keyword>
<evidence type="ECO:0000313" key="16">
    <source>
        <dbReference type="Proteomes" id="UP000215914"/>
    </source>
</evidence>
<dbReference type="SUPFAM" id="SSF56112">
    <property type="entry name" value="Protein kinase-like (PK-like)"/>
    <property type="match status" value="1"/>
</dbReference>
<dbReference type="InterPro" id="IPR056563">
    <property type="entry name" value="LysM3_LYK4_5"/>
</dbReference>
<keyword evidence="16" id="KW-1185">Reference proteome</keyword>
<comment type="subcellular location">
    <subcellularLocation>
        <location evidence="1">Cell membrane</location>
        <topology evidence="1">Single-pass membrane protein</topology>
    </subcellularLocation>
</comment>
<organism evidence="15 16">
    <name type="scientific">Helianthus annuus</name>
    <name type="common">Common sunflower</name>
    <dbReference type="NCBI Taxonomy" id="4232"/>
    <lineage>
        <taxon>Eukaryota</taxon>
        <taxon>Viridiplantae</taxon>
        <taxon>Streptophyta</taxon>
        <taxon>Embryophyta</taxon>
        <taxon>Tracheophyta</taxon>
        <taxon>Spermatophyta</taxon>
        <taxon>Magnoliopsida</taxon>
        <taxon>eudicotyledons</taxon>
        <taxon>Gunneridae</taxon>
        <taxon>Pentapetalae</taxon>
        <taxon>asterids</taxon>
        <taxon>campanulids</taxon>
        <taxon>Asterales</taxon>
        <taxon>Asteraceae</taxon>
        <taxon>Asteroideae</taxon>
        <taxon>Heliantheae alliance</taxon>
        <taxon>Heliantheae</taxon>
        <taxon>Helianthus</taxon>
    </lineage>
</organism>
<dbReference type="GO" id="GO:0005886">
    <property type="term" value="C:plasma membrane"/>
    <property type="evidence" value="ECO:0007669"/>
    <property type="project" value="UniProtKB-SubCell"/>
</dbReference>
<reference evidence="15" key="2">
    <citation type="submission" date="2017-02" db="EMBL/GenBank/DDBJ databases">
        <title>Sunflower complete genome.</title>
        <authorList>
            <person name="Langlade N."/>
            <person name="Munos S."/>
        </authorList>
    </citation>
    <scope>NUCLEOTIDE SEQUENCE [LARGE SCALE GENOMIC DNA]</scope>
    <source>
        <tissue evidence="15">Leaves</tissue>
    </source>
</reference>
<evidence type="ECO:0000256" key="7">
    <source>
        <dbReference type="ARBA" id="ARBA00022989"/>
    </source>
</evidence>
<dbReference type="Pfam" id="PF23473">
    <property type="entry name" value="LysM3_LYK4_5"/>
    <property type="match status" value="1"/>
</dbReference>
<dbReference type="InterPro" id="IPR052611">
    <property type="entry name" value="Plant_RLK_LysM"/>
</dbReference>
<reference evidence="14" key="3">
    <citation type="submission" date="2020-06" db="EMBL/GenBank/DDBJ databases">
        <title>Helianthus annuus Genome sequencing and assembly Release 2.</title>
        <authorList>
            <person name="Gouzy J."/>
            <person name="Langlade N."/>
            <person name="Munos S."/>
        </authorList>
    </citation>
    <scope>NUCLEOTIDE SEQUENCE</scope>
    <source>
        <tissue evidence="14">Leaves</tissue>
    </source>
</reference>
<dbReference type="AlphaFoldDB" id="A0A251TYQ9"/>
<gene>
    <name evidence="15" type="ORF">HannXRQ_Chr09g0265081</name>
    <name evidence="14" type="ORF">HanXRQr2_Chr09g0399311</name>
</gene>
<dbReference type="OrthoDB" id="4062651at2759"/>
<proteinExistence type="predicted"/>
<dbReference type="InterPro" id="IPR011009">
    <property type="entry name" value="Kinase-like_dom_sf"/>
</dbReference>
<evidence type="ECO:0000256" key="5">
    <source>
        <dbReference type="ARBA" id="ARBA00022741"/>
    </source>
</evidence>
<dbReference type="FunFam" id="1.10.510.10:FF:000468">
    <property type="entry name" value="PTI1-like tyrosine-protein kinase 3"/>
    <property type="match status" value="1"/>
</dbReference>
<evidence type="ECO:0000256" key="3">
    <source>
        <dbReference type="ARBA" id="ARBA00022692"/>
    </source>
</evidence>
<dbReference type="PROSITE" id="PS50011">
    <property type="entry name" value="PROTEIN_KINASE_DOM"/>
    <property type="match status" value="1"/>
</dbReference>
<evidence type="ECO:0000256" key="10">
    <source>
        <dbReference type="SAM" id="Phobius"/>
    </source>
</evidence>
<dbReference type="Pfam" id="PF23446">
    <property type="entry name" value="LysM1_NFP_LYK"/>
    <property type="match status" value="1"/>
</dbReference>
<evidence type="ECO:0000256" key="9">
    <source>
        <dbReference type="ARBA" id="ARBA00023157"/>
    </source>
</evidence>
<evidence type="ECO:0000256" key="1">
    <source>
        <dbReference type="ARBA" id="ARBA00004162"/>
    </source>
</evidence>
<reference evidence="14 16" key="1">
    <citation type="journal article" date="2017" name="Nature">
        <title>The sunflower genome provides insights into oil metabolism, flowering and Asterid evolution.</title>
        <authorList>
            <person name="Badouin H."/>
            <person name="Gouzy J."/>
            <person name="Grassa C.J."/>
            <person name="Murat F."/>
            <person name="Staton S.E."/>
            <person name="Cottret L."/>
            <person name="Lelandais-Briere C."/>
            <person name="Owens G.L."/>
            <person name="Carrere S."/>
            <person name="Mayjonade B."/>
            <person name="Legrand L."/>
            <person name="Gill N."/>
            <person name="Kane N.C."/>
            <person name="Bowers J.E."/>
            <person name="Hubner S."/>
            <person name="Bellec A."/>
            <person name="Berard A."/>
            <person name="Berges H."/>
            <person name="Blanchet N."/>
            <person name="Boniface M.C."/>
            <person name="Brunel D."/>
            <person name="Catrice O."/>
            <person name="Chaidir N."/>
            <person name="Claudel C."/>
            <person name="Donnadieu C."/>
            <person name="Faraut T."/>
            <person name="Fievet G."/>
            <person name="Helmstetter N."/>
            <person name="King M."/>
            <person name="Knapp S.J."/>
            <person name="Lai Z."/>
            <person name="Le Paslier M.C."/>
            <person name="Lippi Y."/>
            <person name="Lorenzon L."/>
            <person name="Mandel J.R."/>
            <person name="Marage G."/>
            <person name="Marchand G."/>
            <person name="Marquand E."/>
            <person name="Bret-Mestries E."/>
            <person name="Morien E."/>
            <person name="Nambeesan S."/>
            <person name="Nguyen T."/>
            <person name="Pegot-Espagnet P."/>
            <person name="Pouilly N."/>
            <person name="Raftis F."/>
            <person name="Sallet E."/>
            <person name="Schiex T."/>
            <person name="Thomas J."/>
            <person name="Vandecasteele C."/>
            <person name="Vares D."/>
            <person name="Vear F."/>
            <person name="Vautrin S."/>
            <person name="Crespi M."/>
            <person name="Mangin B."/>
            <person name="Burke J.M."/>
            <person name="Salse J."/>
            <person name="Munos S."/>
            <person name="Vincourt P."/>
            <person name="Rieseberg L.H."/>
            <person name="Langlade N.B."/>
        </authorList>
    </citation>
    <scope>NUCLEOTIDE SEQUENCE [LARGE SCALE GENOMIC DNA]</scope>
    <source>
        <strain evidence="16">cv. SF193</strain>
        <tissue evidence="14">Leaves</tissue>
    </source>
</reference>
<dbReference type="InterPro" id="IPR056562">
    <property type="entry name" value="LysM2_CERK1_LYK3_4_5"/>
</dbReference>
<dbReference type="InterPro" id="IPR056561">
    <property type="entry name" value="NFP_LYK_LysM1"/>
</dbReference>
<dbReference type="InterPro" id="IPR018392">
    <property type="entry name" value="LysM"/>
</dbReference>
<dbReference type="EMBL" id="MNCJ02000324">
    <property type="protein sequence ID" value="KAF5791833.1"/>
    <property type="molecule type" value="Genomic_DNA"/>
</dbReference>
<dbReference type="InterPro" id="IPR001245">
    <property type="entry name" value="Ser-Thr/Tyr_kinase_cat_dom"/>
</dbReference>
<dbReference type="InterPro" id="IPR036779">
    <property type="entry name" value="LysM_dom_sf"/>
</dbReference>
<protein>
    <recommendedName>
        <fullName evidence="17">Protein kinase domain-containing protein</fullName>
    </recommendedName>
</protein>
<keyword evidence="9" id="KW-1015">Disulfide bond</keyword>
<keyword evidence="3 10" id="KW-0812">Transmembrane</keyword>
<keyword evidence="2" id="KW-1003">Cell membrane</keyword>
<evidence type="ECO:0000256" key="4">
    <source>
        <dbReference type="ARBA" id="ARBA00022729"/>
    </source>
</evidence>
<dbReference type="SMART" id="SM00257">
    <property type="entry name" value="LysM"/>
    <property type="match status" value="2"/>
</dbReference>
<dbReference type="InterPro" id="IPR000719">
    <property type="entry name" value="Prot_kinase_dom"/>
</dbReference>
<keyword evidence="6" id="KW-0067">ATP-binding</keyword>
<feature type="chain" id="PRO_5012287178" description="Protein kinase domain-containing protein" evidence="11">
    <location>
        <begin position="21"/>
        <end position="615"/>
    </location>
</feature>
<dbReference type="Gene3D" id="1.10.510.10">
    <property type="entry name" value="Transferase(Phosphotransferase) domain 1"/>
    <property type="match status" value="1"/>
</dbReference>
<dbReference type="Gramene" id="mRNA:HanXRQr2_Chr09g0399311">
    <property type="protein sequence ID" value="CDS:HanXRQr2_Chr09g0399311.1"/>
    <property type="gene ID" value="HanXRQr2_Chr09g0399311"/>
</dbReference>
<dbReference type="Gene3D" id="3.10.350.10">
    <property type="entry name" value="LysM domain"/>
    <property type="match status" value="1"/>
</dbReference>
<keyword evidence="5" id="KW-0547">Nucleotide-binding</keyword>
<feature type="signal peptide" evidence="11">
    <location>
        <begin position="1"/>
        <end position="20"/>
    </location>
</feature>